<evidence type="ECO:0000313" key="2">
    <source>
        <dbReference type="Proteomes" id="UP000018208"/>
    </source>
</evidence>
<dbReference type="Proteomes" id="UP000018208">
    <property type="component" value="Unassembled WGS sequence"/>
</dbReference>
<evidence type="ECO:0000313" key="1">
    <source>
        <dbReference type="EMBL" id="KAH0573006.1"/>
    </source>
</evidence>
<dbReference type="AlphaFoldDB" id="A0A9P8RXV5"/>
<keyword evidence="2" id="KW-1185">Reference proteome</keyword>
<dbReference type="EMBL" id="AUWU02000005">
    <property type="protein sequence ID" value="KAH0573006.1"/>
    <property type="molecule type" value="Genomic_DNA"/>
</dbReference>
<name>A0A9P8RXV5_9EUKA</name>
<reference evidence="1 2" key="1">
    <citation type="journal article" date="2014" name="PLoS Genet.">
        <title>The Genome of Spironucleus salmonicida Highlights a Fish Pathogen Adapted to Fluctuating Environments.</title>
        <authorList>
            <person name="Xu F."/>
            <person name="Jerlstrom-Hultqvist J."/>
            <person name="Einarsson E."/>
            <person name="Astvaldsson A."/>
            <person name="Svard S.G."/>
            <person name="Andersson J.O."/>
        </authorList>
    </citation>
    <scope>NUCLEOTIDE SEQUENCE [LARGE SCALE GENOMIC DNA]</scope>
    <source>
        <strain evidence="1 2">ATCC 50377</strain>
    </source>
</reference>
<gene>
    <name evidence="1" type="ORF">SS50377_25123</name>
</gene>
<comment type="caution">
    <text evidence="1">The sequence shown here is derived from an EMBL/GenBank/DDBJ whole genome shotgun (WGS) entry which is preliminary data.</text>
</comment>
<protein>
    <submittedName>
        <fullName evidence="1">Preprotein translocase subunit SecA</fullName>
    </submittedName>
</protein>
<accession>A0A9P8RXV5</accession>
<sequence>MRKISLKSNKSFKITRSTSYSKSANLLPPISTPRIMLKQLSCKDVKQKELFRESIDSKTLELSTTDDGYDDMYLDSCLLENVDQVELDDEFIE</sequence>
<organism evidence="1 2">
    <name type="scientific">Spironucleus salmonicida</name>
    <dbReference type="NCBI Taxonomy" id="348837"/>
    <lineage>
        <taxon>Eukaryota</taxon>
        <taxon>Metamonada</taxon>
        <taxon>Diplomonadida</taxon>
        <taxon>Hexamitidae</taxon>
        <taxon>Hexamitinae</taxon>
        <taxon>Spironucleus</taxon>
    </lineage>
</organism>
<dbReference type="RefSeq" id="XP_067763779.1">
    <property type="nucleotide sequence ID" value="XM_067908958.1"/>
</dbReference>
<proteinExistence type="predicted"/>
<dbReference type="KEGG" id="ssao:94299146"/>
<dbReference type="GeneID" id="94299146"/>